<dbReference type="EMBL" id="LZJS01000167">
    <property type="protein sequence ID" value="OBH52698.1"/>
    <property type="molecule type" value="Genomic_DNA"/>
</dbReference>
<comment type="caution">
    <text evidence="2">The sequence shown here is derived from an EMBL/GenBank/DDBJ whole genome shotgun (WGS) entry which is preliminary data.</text>
</comment>
<keyword evidence="1" id="KW-0732">Signal</keyword>
<proteinExistence type="predicted"/>
<evidence type="ECO:0008006" key="4">
    <source>
        <dbReference type="Google" id="ProtNLM"/>
    </source>
</evidence>
<dbReference type="RefSeq" id="WP_064954512.1">
    <property type="nucleotide sequence ID" value="NZ_LZJS01000167.1"/>
</dbReference>
<evidence type="ECO:0000313" key="2">
    <source>
        <dbReference type="EMBL" id="OBH52698.1"/>
    </source>
</evidence>
<reference evidence="2 3" key="1">
    <citation type="submission" date="2016-06" db="EMBL/GenBank/DDBJ databases">
        <authorList>
            <person name="Kjaerup R.B."/>
            <person name="Dalgaard T.S."/>
            <person name="Juul-Madsen H.R."/>
        </authorList>
    </citation>
    <scope>NUCLEOTIDE SEQUENCE [LARGE SCALE GENOMIC DNA]</scope>
    <source>
        <strain evidence="2 3">E2464</strain>
    </source>
</reference>
<name>A0A1A2RKY6_9MYCO</name>
<dbReference type="InterPro" id="IPR038468">
    <property type="entry name" value="MmpS_C"/>
</dbReference>
<accession>A0A1A2RKY6</accession>
<sequence length="144" mass="15561">MHRVYFTLISLIAAIPAVVMAPAAHADDAVTYEVTSTAVSTANVEYSDASGRAALDNVQLPWRTNANVPNAHSGDTSVRADWHSSAKRFGWVTVRVYSRGSLLCEITLDVGDAECNGSGYRYTPVPPYQWCPPPLLSCGGTYRP</sequence>
<dbReference type="Proteomes" id="UP000093861">
    <property type="component" value="Unassembled WGS sequence"/>
</dbReference>
<dbReference type="Gene3D" id="2.60.40.2880">
    <property type="entry name" value="MmpS1-5, C-terminal soluble domain"/>
    <property type="match status" value="1"/>
</dbReference>
<feature type="chain" id="PRO_5008314622" description="Secreted protein" evidence="1">
    <location>
        <begin position="27"/>
        <end position="144"/>
    </location>
</feature>
<gene>
    <name evidence="2" type="ORF">A5685_14775</name>
</gene>
<feature type="signal peptide" evidence="1">
    <location>
        <begin position="1"/>
        <end position="26"/>
    </location>
</feature>
<evidence type="ECO:0000256" key="1">
    <source>
        <dbReference type="SAM" id="SignalP"/>
    </source>
</evidence>
<organism evidence="2 3">
    <name type="scientific">Mycobacterium colombiense</name>
    <dbReference type="NCBI Taxonomy" id="339268"/>
    <lineage>
        <taxon>Bacteria</taxon>
        <taxon>Bacillati</taxon>
        <taxon>Actinomycetota</taxon>
        <taxon>Actinomycetes</taxon>
        <taxon>Mycobacteriales</taxon>
        <taxon>Mycobacteriaceae</taxon>
        <taxon>Mycobacterium</taxon>
        <taxon>Mycobacterium avium complex (MAC)</taxon>
    </lineage>
</organism>
<protein>
    <recommendedName>
        <fullName evidence="4">Secreted protein</fullName>
    </recommendedName>
</protein>
<evidence type="ECO:0000313" key="3">
    <source>
        <dbReference type="Proteomes" id="UP000093861"/>
    </source>
</evidence>
<dbReference type="AlphaFoldDB" id="A0A1A2RKY6"/>